<name>A0A2T7E245_9POAL</name>
<sequence length="665" mass="74070">MFKWRTASLIYEDSTYGAGITPELVYTFQGYNTRITDSLGLPIDATESYLDTLLYYLKENSTRVFIVHMLPDLAARVFHRASVANMMSDGYVWIATAGIGSAVDSLGPDKFDDMQGVVTFRSYVPATDRVMNFTVRFKERFLLENSGIRDVPNPSAPLLWAYDTAWSLAAAINKYSVSSSTPGRTLLGAVLNTTFDGLAGRFRLVNGQLQLSTYEVINIIGKSARTVGFWTPESGIFKNLKATNEKGIKQILWPGDLAIAPRGWSMSSTGRPLRIAVPSRHGFNQLVEVSYSLRTNTSFVTGYCIDVFDVLMKSLPYPVAYQYVPSTNNGSYENLLSLVFEKKADVMVGDTTISMSRMNKVAFTMPFTDTGLSMIVVLKKDSSRSMWIFLQPLTSTLWITSLAFFFLTGFVVWAIEHRINPEFHGTPWQQFGIIFYFAFSTLVFSHKEKLESNLSRFVVIIWVFVVLILTSSYTASLTSMLTVQRLQPTVTSVQDLLRNGDRVGYQSDSTVKYWLEEMGFHKKDLLGYVTVEEYAEALQRGSGNGGVSAIVDEVPYLKIFLSKYCEGYTMVGPTYKLGGFGFAFQIGSPMVHDVSQAIVTPAVQQEMARIERKWFGDPGACESKSDGINSSRLSFSNFGGLFLITGITSSLALLISLRAYVVSLI</sequence>
<dbReference type="FunFam" id="3.40.190.10:FF:000054">
    <property type="entry name" value="Glutamate receptor"/>
    <property type="match status" value="1"/>
</dbReference>
<accession>A0A2T7E245</accession>
<dbReference type="Pfam" id="PF10613">
    <property type="entry name" value="Lig_chan-Glu_bd"/>
    <property type="match status" value="1"/>
</dbReference>
<keyword evidence="3 11" id="KW-0812">Transmembrane</keyword>
<evidence type="ECO:0000256" key="11">
    <source>
        <dbReference type="SAM" id="Phobius"/>
    </source>
</evidence>
<evidence type="ECO:0000256" key="5">
    <source>
        <dbReference type="ARBA" id="ARBA00023065"/>
    </source>
</evidence>
<dbReference type="GO" id="GO:0016020">
    <property type="term" value="C:membrane"/>
    <property type="evidence" value="ECO:0007669"/>
    <property type="project" value="UniProtKB-SubCell"/>
</dbReference>
<evidence type="ECO:0000313" key="14">
    <source>
        <dbReference type="Proteomes" id="UP000244336"/>
    </source>
</evidence>
<dbReference type="OrthoDB" id="5984008at2759"/>
<dbReference type="Gene3D" id="3.40.190.10">
    <property type="entry name" value="Periplasmic binding protein-like II"/>
    <property type="match status" value="1"/>
</dbReference>
<gene>
    <name evidence="13" type="ORF">GQ55_4G311500</name>
</gene>
<protein>
    <recommendedName>
        <fullName evidence="12">Ionotropic glutamate receptor C-terminal domain-containing protein</fullName>
    </recommendedName>
</protein>
<evidence type="ECO:0000256" key="8">
    <source>
        <dbReference type="ARBA" id="ARBA00023180"/>
    </source>
</evidence>
<organism evidence="13 14">
    <name type="scientific">Panicum hallii var. hallii</name>
    <dbReference type="NCBI Taxonomy" id="1504633"/>
    <lineage>
        <taxon>Eukaryota</taxon>
        <taxon>Viridiplantae</taxon>
        <taxon>Streptophyta</taxon>
        <taxon>Embryophyta</taxon>
        <taxon>Tracheophyta</taxon>
        <taxon>Spermatophyta</taxon>
        <taxon>Magnoliopsida</taxon>
        <taxon>Liliopsida</taxon>
        <taxon>Poales</taxon>
        <taxon>Poaceae</taxon>
        <taxon>PACMAD clade</taxon>
        <taxon>Panicoideae</taxon>
        <taxon>Panicodae</taxon>
        <taxon>Paniceae</taxon>
        <taxon>Panicinae</taxon>
        <taxon>Panicum</taxon>
        <taxon>Panicum sect. Panicum</taxon>
    </lineage>
</organism>
<dbReference type="InterPro" id="IPR015683">
    <property type="entry name" value="Ionotropic_Glu_rcpt"/>
</dbReference>
<reference evidence="13 14" key="1">
    <citation type="submission" date="2018-04" db="EMBL/GenBank/DDBJ databases">
        <title>WGS assembly of Panicum hallii var. hallii HAL2.</title>
        <authorList>
            <person name="Lovell J."/>
            <person name="Jenkins J."/>
            <person name="Lowry D."/>
            <person name="Mamidi S."/>
            <person name="Sreedasyam A."/>
            <person name="Weng X."/>
            <person name="Barry K."/>
            <person name="Bonette J."/>
            <person name="Campitelli B."/>
            <person name="Daum C."/>
            <person name="Gordon S."/>
            <person name="Gould B."/>
            <person name="Lipzen A."/>
            <person name="MacQueen A."/>
            <person name="Palacio-Mejia J."/>
            <person name="Plott C."/>
            <person name="Shakirov E."/>
            <person name="Shu S."/>
            <person name="Yoshinaga Y."/>
            <person name="Zane M."/>
            <person name="Rokhsar D."/>
            <person name="Grimwood J."/>
            <person name="Schmutz J."/>
            <person name="Juenger T."/>
        </authorList>
    </citation>
    <scope>NUCLEOTIDE SEQUENCE [LARGE SCALE GENOMIC DNA]</scope>
    <source>
        <strain evidence="14">cv. HAL2</strain>
    </source>
</reference>
<dbReference type="STRING" id="1504633.A0A2T7E245"/>
<keyword evidence="8" id="KW-0325">Glycoprotein</keyword>
<dbReference type="SUPFAM" id="SSF53850">
    <property type="entry name" value="Periplasmic binding protein-like II"/>
    <property type="match status" value="1"/>
</dbReference>
<dbReference type="Gene3D" id="3.40.50.2300">
    <property type="match status" value="2"/>
</dbReference>
<dbReference type="PANTHER" id="PTHR18966">
    <property type="entry name" value="IONOTROPIC GLUTAMATE RECEPTOR"/>
    <property type="match status" value="1"/>
</dbReference>
<feature type="transmembrane region" description="Helical" evidence="11">
    <location>
        <begin position="427"/>
        <end position="445"/>
    </location>
</feature>
<dbReference type="SUPFAM" id="SSF53822">
    <property type="entry name" value="Periplasmic binding protein-like I"/>
    <property type="match status" value="1"/>
</dbReference>
<dbReference type="Gramene" id="PUZ61858">
    <property type="protein sequence ID" value="PUZ61858"/>
    <property type="gene ID" value="GQ55_4G311500"/>
</dbReference>
<dbReference type="Pfam" id="PF01094">
    <property type="entry name" value="ANF_receptor"/>
    <property type="match status" value="1"/>
</dbReference>
<dbReference type="SMART" id="SM00079">
    <property type="entry name" value="PBPe"/>
    <property type="match status" value="1"/>
</dbReference>
<dbReference type="Gene3D" id="1.10.287.70">
    <property type="match status" value="1"/>
</dbReference>
<keyword evidence="2" id="KW-0813">Transport</keyword>
<dbReference type="GO" id="GO:0015276">
    <property type="term" value="F:ligand-gated monoatomic ion channel activity"/>
    <property type="evidence" value="ECO:0007669"/>
    <property type="project" value="InterPro"/>
</dbReference>
<proteinExistence type="predicted"/>
<evidence type="ECO:0000256" key="6">
    <source>
        <dbReference type="ARBA" id="ARBA00023136"/>
    </source>
</evidence>
<feature type="transmembrane region" description="Helical" evidence="11">
    <location>
        <begin position="638"/>
        <end position="661"/>
    </location>
</feature>
<dbReference type="AlphaFoldDB" id="A0A2T7E245"/>
<dbReference type="EMBL" id="CM009752">
    <property type="protein sequence ID" value="PUZ61858.1"/>
    <property type="molecule type" value="Genomic_DNA"/>
</dbReference>
<keyword evidence="5" id="KW-0406">Ion transport</keyword>
<dbReference type="FunFam" id="1.10.287.70:FF:000163">
    <property type="entry name" value="Glutamate receptor"/>
    <property type="match status" value="1"/>
</dbReference>
<evidence type="ECO:0000256" key="9">
    <source>
        <dbReference type="ARBA" id="ARBA00023286"/>
    </source>
</evidence>
<evidence type="ECO:0000313" key="13">
    <source>
        <dbReference type="EMBL" id="PUZ61858.1"/>
    </source>
</evidence>
<keyword evidence="9" id="KW-1071">Ligand-gated ion channel</keyword>
<keyword evidence="7" id="KW-0675">Receptor</keyword>
<dbReference type="Proteomes" id="UP000244336">
    <property type="component" value="Chromosome 4"/>
</dbReference>
<feature type="domain" description="Ionotropic glutamate receptor C-terminal" evidence="12">
    <location>
        <begin position="274"/>
        <end position="617"/>
    </location>
</feature>
<evidence type="ECO:0000256" key="4">
    <source>
        <dbReference type="ARBA" id="ARBA00022989"/>
    </source>
</evidence>
<evidence type="ECO:0000256" key="10">
    <source>
        <dbReference type="ARBA" id="ARBA00023303"/>
    </source>
</evidence>
<keyword evidence="14" id="KW-1185">Reference proteome</keyword>
<dbReference type="InterPro" id="IPR028082">
    <property type="entry name" value="Peripla_BP_I"/>
</dbReference>
<dbReference type="CDD" id="cd13686">
    <property type="entry name" value="GluR_Plant"/>
    <property type="match status" value="1"/>
</dbReference>
<evidence type="ECO:0000256" key="1">
    <source>
        <dbReference type="ARBA" id="ARBA00004141"/>
    </source>
</evidence>
<evidence type="ECO:0000256" key="2">
    <source>
        <dbReference type="ARBA" id="ARBA00022448"/>
    </source>
</evidence>
<keyword evidence="6 11" id="KW-0472">Membrane</keyword>
<keyword evidence="10" id="KW-0407">Ion channel</keyword>
<dbReference type="InterPro" id="IPR001828">
    <property type="entry name" value="ANF_lig-bd_rcpt"/>
</dbReference>
<dbReference type="Pfam" id="PF00060">
    <property type="entry name" value="Lig_chan"/>
    <property type="match status" value="1"/>
</dbReference>
<feature type="transmembrane region" description="Helical" evidence="11">
    <location>
        <begin position="390"/>
        <end position="415"/>
    </location>
</feature>
<feature type="transmembrane region" description="Helical" evidence="11">
    <location>
        <begin position="457"/>
        <end position="475"/>
    </location>
</feature>
<dbReference type="FunFam" id="3.40.50.2300:FF:000188">
    <property type="entry name" value="Glutamate receptor"/>
    <property type="match status" value="1"/>
</dbReference>
<keyword evidence="4 11" id="KW-1133">Transmembrane helix</keyword>
<dbReference type="FunFam" id="3.40.190.10:FF:000217">
    <property type="entry name" value="Glutamate receptor"/>
    <property type="match status" value="1"/>
</dbReference>
<evidence type="ECO:0000256" key="7">
    <source>
        <dbReference type="ARBA" id="ARBA00023170"/>
    </source>
</evidence>
<comment type="subcellular location">
    <subcellularLocation>
        <location evidence="1">Membrane</location>
        <topology evidence="1">Multi-pass membrane protein</topology>
    </subcellularLocation>
</comment>
<dbReference type="InterPro" id="IPR019594">
    <property type="entry name" value="Glu/Gly-bd"/>
</dbReference>
<dbReference type="InterPro" id="IPR001320">
    <property type="entry name" value="Iontro_rcpt_C"/>
</dbReference>
<evidence type="ECO:0000256" key="3">
    <source>
        <dbReference type="ARBA" id="ARBA00022692"/>
    </source>
</evidence>
<evidence type="ECO:0000259" key="12">
    <source>
        <dbReference type="SMART" id="SM00079"/>
    </source>
</evidence>